<sequence>MRRRQGRRWTGATAGAVFALLVPLALVAQPAQAADRLAPPHVLPGLDPARLPAGASPSTLPTGNAVRDFGTGGLAVGASLGVPAYWTGSAGARPVAHAVPLPRGWTGGVVNAVNADGLMVGDLTGPGTYAAFAYQKGARKLTLLPGGQSAEDVNDAGTVVGSDRSYEGGTTGLVWRAGALVRRLPLPGDGATFYHVAAINEAGTIAGQAERVVPGDGSAYERWENFPVVWPADGSAPVELPRSGAAGLYDYSQVRDIDAAGNVVGYDWTGPWQGRTPWTWSAPYAGAGTAASLPAGTTGATLEAVGPHSGVAVGTALAPGAAEWEYDTHQALYRDASGTARLLPPLAEDRTAEAYAVTDTSRAGGTALDTNGVAHAVVWRHADRVAR</sequence>
<reference evidence="3" key="1">
    <citation type="submission" date="2023-07" db="EMBL/GenBank/DDBJ databases">
        <title>30 novel species of actinomycetes from the DSMZ collection.</title>
        <authorList>
            <person name="Nouioui I."/>
        </authorList>
    </citation>
    <scope>NUCLEOTIDE SEQUENCE [LARGE SCALE GENOMIC DNA]</scope>
    <source>
        <strain evidence="3">DSM 41979</strain>
    </source>
</reference>
<protein>
    <recommendedName>
        <fullName evidence="4">HAF repeat-containing protein</fullName>
    </recommendedName>
</protein>
<organism evidence="2 3">
    <name type="scientific">Streptomyces evansiae</name>
    <dbReference type="NCBI Taxonomy" id="3075535"/>
    <lineage>
        <taxon>Bacteria</taxon>
        <taxon>Bacillati</taxon>
        <taxon>Actinomycetota</taxon>
        <taxon>Actinomycetes</taxon>
        <taxon>Kitasatosporales</taxon>
        <taxon>Streptomycetaceae</taxon>
        <taxon>Streptomyces</taxon>
    </lineage>
</organism>
<evidence type="ECO:0000313" key="3">
    <source>
        <dbReference type="Proteomes" id="UP001183610"/>
    </source>
</evidence>
<evidence type="ECO:0000256" key="1">
    <source>
        <dbReference type="SAM" id="SignalP"/>
    </source>
</evidence>
<dbReference type="EMBL" id="JAVRET010000052">
    <property type="protein sequence ID" value="MDT0411487.1"/>
    <property type="molecule type" value="Genomic_DNA"/>
</dbReference>
<accession>A0ABU2R554</accession>
<keyword evidence="3" id="KW-1185">Reference proteome</keyword>
<feature type="signal peptide" evidence="1">
    <location>
        <begin position="1"/>
        <end position="33"/>
    </location>
</feature>
<feature type="chain" id="PRO_5045489142" description="HAF repeat-containing protein" evidence="1">
    <location>
        <begin position="34"/>
        <end position="387"/>
    </location>
</feature>
<evidence type="ECO:0008006" key="4">
    <source>
        <dbReference type="Google" id="ProtNLM"/>
    </source>
</evidence>
<keyword evidence="1" id="KW-0732">Signal</keyword>
<gene>
    <name evidence="2" type="ORF">RM698_20890</name>
</gene>
<proteinExistence type="predicted"/>
<name>A0ABU2R554_9ACTN</name>
<dbReference type="RefSeq" id="WP_141712383.1">
    <property type="nucleotide sequence ID" value="NZ_JAVRET010000052.1"/>
</dbReference>
<dbReference type="Proteomes" id="UP001183610">
    <property type="component" value="Unassembled WGS sequence"/>
</dbReference>
<evidence type="ECO:0000313" key="2">
    <source>
        <dbReference type="EMBL" id="MDT0411487.1"/>
    </source>
</evidence>
<comment type="caution">
    <text evidence="2">The sequence shown here is derived from an EMBL/GenBank/DDBJ whole genome shotgun (WGS) entry which is preliminary data.</text>
</comment>